<evidence type="ECO:0000256" key="9">
    <source>
        <dbReference type="ARBA" id="ARBA00023235"/>
    </source>
</evidence>
<dbReference type="PRINTS" id="PR00509">
    <property type="entry name" value="PGMPMM"/>
</dbReference>
<evidence type="ECO:0000256" key="4">
    <source>
        <dbReference type="ARBA" id="ARBA00022490"/>
    </source>
</evidence>
<dbReference type="GO" id="GO:0000287">
    <property type="term" value="F:magnesium ion binding"/>
    <property type="evidence" value="ECO:0007669"/>
    <property type="project" value="InterPro"/>
</dbReference>
<evidence type="ECO:0000259" key="14">
    <source>
        <dbReference type="Pfam" id="PF02880"/>
    </source>
</evidence>
<comment type="subcellular location">
    <subcellularLocation>
        <location evidence="2">Cytoplasm</location>
    </subcellularLocation>
</comment>
<evidence type="ECO:0000256" key="10">
    <source>
        <dbReference type="ARBA" id="ARBA00023277"/>
    </source>
</evidence>
<name>A0A2G8LLS8_STIJA</name>
<dbReference type="CDD" id="cd05799">
    <property type="entry name" value="PGM2"/>
    <property type="match status" value="1"/>
</dbReference>
<dbReference type="FunFam" id="3.40.120.10:FF:000035">
    <property type="entry name" value="Pgm3p"/>
    <property type="match status" value="1"/>
</dbReference>
<protein>
    <submittedName>
        <fullName evidence="15">Putative phosphoglucomutase-2-like</fullName>
    </submittedName>
</protein>
<evidence type="ECO:0000256" key="6">
    <source>
        <dbReference type="ARBA" id="ARBA00022553"/>
    </source>
</evidence>
<dbReference type="GO" id="GO:0008973">
    <property type="term" value="F:phosphopentomutase activity"/>
    <property type="evidence" value="ECO:0007669"/>
    <property type="project" value="TreeGrafter"/>
</dbReference>
<sequence length="588" mass="65593">MEFKVNTGDEALDTTIRQWLKWDKYPPTRQEVVDLLDRKDVIELKKRFGTRIAFGTAGLRARMEAGTARINDLIVIQTAQGILTHLLAENKDCKNTGIAIGYDHRHNSKRYADLSAAIMVRAGVPVYLFSHTSPTPFVAYVIRKKNLAAGVMVTPSHNPKGDNGYKVYWGNGAQIIPPVDKGIAAAIHANLEPWQHSWDTSILTDNALVTDPYQEVFDSYMKDITSAMCLHREINAETKLKFTYTAMHGVGTPAFKAMFQHFGFKELILVKEQVEEDPEFTTVKNPNPEEGKSALNLSFKTADENGSRVILANDPDADRLAVAEKLEDGSWKVFNGNELDVHMFASAVSSKMLKHIAEKEGFIFEETLTGHKWMGNRIDALMKEGKTSLFAYEEAIGFMCCTQVLDKDGVSAGAIIGEMAAFLATENKTLVAKLDELYQKYGYHFSSNSYYLCHNPDTTKAIFERIRSMEDGSYPSQVGGVKITGLRDLTTGYDNNQPDNKAILPTSKSSHMITFNFENGCIATLRTSGTEPKIKYYSEIFGDMSVSGKSSLEVKLKSFVKTFVKELLQPELNPRRQGGLRFAILPLP</sequence>
<keyword evidence="16" id="KW-1185">Reference proteome</keyword>
<keyword evidence="6" id="KW-0597">Phosphoprotein</keyword>
<evidence type="ECO:0000256" key="5">
    <source>
        <dbReference type="ARBA" id="ARBA00022526"/>
    </source>
</evidence>
<evidence type="ECO:0000256" key="11">
    <source>
        <dbReference type="RuleBase" id="RU004326"/>
    </source>
</evidence>
<dbReference type="PANTHER" id="PTHR45745:SF1">
    <property type="entry name" value="PHOSPHOGLUCOMUTASE 2B-RELATED"/>
    <property type="match status" value="1"/>
</dbReference>
<dbReference type="InterPro" id="IPR036900">
    <property type="entry name" value="A-D-PHexomutase_C_sf"/>
</dbReference>
<comment type="caution">
    <text evidence="15">The sequence shown here is derived from an EMBL/GenBank/DDBJ whole genome shotgun (WGS) entry which is preliminary data.</text>
</comment>
<dbReference type="Pfam" id="PF02878">
    <property type="entry name" value="PGM_PMM_I"/>
    <property type="match status" value="1"/>
</dbReference>
<keyword evidence="8 11" id="KW-0460">Magnesium</keyword>
<dbReference type="STRING" id="307972.A0A2G8LLS8"/>
<keyword evidence="10" id="KW-0119">Carbohydrate metabolism</keyword>
<dbReference type="SUPFAM" id="SSF55957">
    <property type="entry name" value="Phosphoglucomutase, C-terminal domain"/>
    <property type="match status" value="1"/>
</dbReference>
<dbReference type="GO" id="GO:0006166">
    <property type="term" value="P:purine ribonucleoside salvage"/>
    <property type="evidence" value="ECO:0007669"/>
    <property type="project" value="TreeGrafter"/>
</dbReference>
<evidence type="ECO:0000256" key="7">
    <source>
        <dbReference type="ARBA" id="ARBA00022723"/>
    </source>
</evidence>
<dbReference type="Pfam" id="PF02879">
    <property type="entry name" value="PGM_PMM_II"/>
    <property type="match status" value="1"/>
</dbReference>
<comment type="cofactor">
    <cofactor evidence="1">
        <name>Mg(2+)</name>
        <dbReference type="ChEBI" id="CHEBI:18420"/>
    </cofactor>
</comment>
<gene>
    <name evidence="15" type="ORF">BSL78_01846</name>
</gene>
<feature type="domain" description="Alpha-D-phosphohexomutase alpha/beta/alpha" evidence="13">
    <location>
        <begin position="219"/>
        <end position="324"/>
    </location>
</feature>
<keyword evidence="9" id="KW-0413">Isomerase</keyword>
<evidence type="ECO:0000256" key="8">
    <source>
        <dbReference type="ARBA" id="ARBA00022842"/>
    </source>
</evidence>
<evidence type="ECO:0000313" key="16">
    <source>
        <dbReference type="Proteomes" id="UP000230750"/>
    </source>
</evidence>
<dbReference type="PROSITE" id="PS00710">
    <property type="entry name" value="PGM_PMM"/>
    <property type="match status" value="1"/>
</dbReference>
<evidence type="ECO:0000259" key="12">
    <source>
        <dbReference type="Pfam" id="PF02878"/>
    </source>
</evidence>
<dbReference type="EMBL" id="MRZV01000038">
    <property type="protein sequence ID" value="PIK61203.1"/>
    <property type="molecule type" value="Genomic_DNA"/>
</dbReference>
<dbReference type="SUPFAM" id="SSF53738">
    <property type="entry name" value="Phosphoglucomutase, first 3 domains"/>
    <property type="match status" value="3"/>
</dbReference>
<dbReference type="InterPro" id="IPR016055">
    <property type="entry name" value="A-D-PHexomutase_a/b/a-I/II/III"/>
</dbReference>
<dbReference type="OrthoDB" id="8300170at2759"/>
<evidence type="ECO:0000256" key="1">
    <source>
        <dbReference type="ARBA" id="ARBA00001946"/>
    </source>
</evidence>
<dbReference type="InterPro" id="IPR005841">
    <property type="entry name" value="Alpha-D-phosphohexomutase_SF"/>
</dbReference>
<organism evidence="15 16">
    <name type="scientific">Stichopus japonicus</name>
    <name type="common">Sea cucumber</name>
    <dbReference type="NCBI Taxonomy" id="307972"/>
    <lineage>
        <taxon>Eukaryota</taxon>
        <taxon>Metazoa</taxon>
        <taxon>Echinodermata</taxon>
        <taxon>Eleutherozoa</taxon>
        <taxon>Echinozoa</taxon>
        <taxon>Holothuroidea</taxon>
        <taxon>Aspidochirotacea</taxon>
        <taxon>Aspidochirotida</taxon>
        <taxon>Stichopodidae</taxon>
        <taxon>Apostichopus</taxon>
    </lineage>
</organism>
<reference evidence="15 16" key="1">
    <citation type="journal article" date="2017" name="PLoS Biol.">
        <title>The sea cucumber genome provides insights into morphological evolution and visceral regeneration.</title>
        <authorList>
            <person name="Zhang X."/>
            <person name="Sun L."/>
            <person name="Yuan J."/>
            <person name="Sun Y."/>
            <person name="Gao Y."/>
            <person name="Zhang L."/>
            <person name="Li S."/>
            <person name="Dai H."/>
            <person name="Hamel J.F."/>
            <person name="Liu C."/>
            <person name="Yu Y."/>
            <person name="Liu S."/>
            <person name="Lin W."/>
            <person name="Guo K."/>
            <person name="Jin S."/>
            <person name="Xu P."/>
            <person name="Storey K.B."/>
            <person name="Huan P."/>
            <person name="Zhang T."/>
            <person name="Zhou Y."/>
            <person name="Zhang J."/>
            <person name="Lin C."/>
            <person name="Li X."/>
            <person name="Xing L."/>
            <person name="Huo D."/>
            <person name="Sun M."/>
            <person name="Wang L."/>
            <person name="Mercier A."/>
            <person name="Li F."/>
            <person name="Yang H."/>
            <person name="Xiang J."/>
        </authorList>
    </citation>
    <scope>NUCLEOTIDE SEQUENCE [LARGE SCALE GENOMIC DNA]</scope>
    <source>
        <strain evidence="15">Shaxun</strain>
        <tissue evidence="15">Muscle</tissue>
    </source>
</reference>
<keyword evidence="7 11" id="KW-0479">Metal-binding</keyword>
<evidence type="ECO:0000313" key="15">
    <source>
        <dbReference type="EMBL" id="PIK61203.1"/>
    </source>
</evidence>
<dbReference type="InterPro" id="IPR005846">
    <property type="entry name" value="A-D-PHexomutase_a/b/a-III"/>
</dbReference>
<dbReference type="Proteomes" id="UP000230750">
    <property type="component" value="Unassembled WGS sequence"/>
</dbReference>
<dbReference type="GO" id="GO:0005737">
    <property type="term" value="C:cytoplasm"/>
    <property type="evidence" value="ECO:0007669"/>
    <property type="project" value="UniProtKB-SubCell"/>
</dbReference>
<proteinExistence type="inferred from homology"/>
<evidence type="ECO:0000256" key="3">
    <source>
        <dbReference type="ARBA" id="ARBA00010231"/>
    </source>
</evidence>
<comment type="similarity">
    <text evidence="3 11">Belongs to the phosphohexose mutase family.</text>
</comment>
<evidence type="ECO:0000259" key="13">
    <source>
        <dbReference type="Pfam" id="PF02879"/>
    </source>
</evidence>
<dbReference type="GO" id="GO:0005634">
    <property type="term" value="C:nucleus"/>
    <property type="evidence" value="ECO:0007669"/>
    <property type="project" value="TreeGrafter"/>
</dbReference>
<dbReference type="Pfam" id="PF02880">
    <property type="entry name" value="PGM_PMM_III"/>
    <property type="match status" value="1"/>
</dbReference>
<dbReference type="InterPro" id="IPR005844">
    <property type="entry name" value="A-D-PHexomutase_a/b/a-I"/>
</dbReference>
<dbReference type="GO" id="GO:0006006">
    <property type="term" value="P:glucose metabolic process"/>
    <property type="evidence" value="ECO:0007669"/>
    <property type="project" value="UniProtKB-KW"/>
</dbReference>
<evidence type="ECO:0000256" key="2">
    <source>
        <dbReference type="ARBA" id="ARBA00004496"/>
    </source>
</evidence>
<dbReference type="InterPro" id="IPR005845">
    <property type="entry name" value="A-D-PHexomutase_a/b/a-II"/>
</dbReference>
<feature type="domain" description="Alpha-D-phosphohexomutase alpha/beta/alpha" evidence="12">
    <location>
        <begin position="52"/>
        <end position="190"/>
    </location>
</feature>
<accession>A0A2G8LLS8</accession>
<dbReference type="AlphaFoldDB" id="A0A2G8LLS8"/>
<dbReference type="Gene3D" id="3.40.120.10">
    <property type="entry name" value="Alpha-D-Glucose-1,6-Bisphosphate, subunit A, domain 3"/>
    <property type="match status" value="3"/>
</dbReference>
<feature type="domain" description="Alpha-D-phosphohexomutase alpha/beta/alpha" evidence="14">
    <location>
        <begin position="344"/>
        <end position="441"/>
    </location>
</feature>
<keyword evidence="4" id="KW-0963">Cytoplasm</keyword>
<dbReference type="InterPro" id="IPR016066">
    <property type="entry name" value="A-D-PHexomutase_CS"/>
</dbReference>
<dbReference type="PANTHER" id="PTHR45745">
    <property type="entry name" value="PHOSPHOMANNOMUTASE 45A"/>
    <property type="match status" value="1"/>
</dbReference>
<keyword evidence="5" id="KW-0313">Glucose metabolism</keyword>